<dbReference type="Proteomes" id="UP000235392">
    <property type="component" value="Unassembled WGS sequence"/>
</dbReference>
<protein>
    <submittedName>
        <fullName evidence="2">Uncharacterized protein</fullName>
    </submittedName>
</protein>
<reference evidence="2 3" key="1">
    <citation type="submission" date="2017-11" db="EMBL/GenBank/DDBJ databases">
        <title>De novo assembly and phasing of dikaryotic genomes from two isolates of Puccinia coronata f. sp. avenae, the causal agent of oat crown rust.</title>
        <authorList>
            <person name="Miller M.E."/>
            <person name="Zhang Y."/>
            <person name="Omidvar V."/>
            <person name="Sperschneider J."/>
            <person name="Schwessinger B."/>
            <person name="Raley C."/>
            <person name="Palmer J.M."/>
            <person name="Garnica D."/>
            <person name="Upadhyaya N."/>
            <person name="Rathjen J."/>
            <person name="Taylor J.M."/>
            <person name="Park R.F."/>
            <person name="Dodds P.N."/>
            <person name="Hirsch C.D."/>
            <person name="Kianian S.F."/>
            <person name="Figueroa M."/>
        </authorList>
    </citation>
    <scope>NUCLEOTIDE SEQUENCE [LARGE SCALE GENOMIC DNA]</scope>
    <source>
        <strain evidence="2">12SD80</strain>
    </source>
</reference>
<accession>A0A2N5VF13</accession>
<name>A0A2N5VF13_9BASI</name>
<sequence length="112" mass="12449">MDGTVLVCRPWTVQHGSHWDTSAGCQFASLQKVTLDKVWAVNGGWANASPGHPMRIVPGTLKCARGVLSESLLHGWIKSYGHYKFQHPVLFQLHNTITTTQLCDTLRSAHQQ</sequence>
<organism evidence="2 3">
    <name type="scientific">Puccinia coronata f. sp. avenae</name>
    <dbReference type="NCBI Taxonomy" id="200324"/>
    <lineage>
        <taxon>Eukaryota</taxon>
        <taxon>Fungi</taxon>
        <taxon>Dikarya</taxon>
        <taxon>Basidiomycota</taxon>
        <taxon>Pucciniomycotina</taxon>
        <taxon>Pucciniomycetes</taxon>
        <taxon>Pucciniales</taxon>
        <taxon>Pucciniaceae</taxon>
        <taxon>Puccinia</taxon>
    </lineage>
</organism>
<dbReference type="AlphaFoldDB" id="A0A2N5VF13"/>
<evidence type="ECO:0000313" key="3">
    <source>
        <dbReference type="Proteomes" id="UP000235392"/>
    </source>
</evidence>
<evidence type="ECO:0000313" key="1">
    <source>
        <dbReference type="EMBL" id="PLW16786.1"/>
    </source>
</evidence>
<comment type="caution">
    <text evidence="2">The sequence shown here is derived from an EMBL/GenBank/DDBJ whole genome shotgun (WGS) entry which is preliminary data.</text>
</comment>
<gene>
    <name evidence="2" type="ORF">PCASD_03396</name>
    <name evidence="1" type="ORF">PCASD_17176</name>
</gene>
<evidence type="ECO:0000313" key="2">
    <source>
        <dbReference type="EMBL" id="PLW48581.1"/>
    </source>
</evidence>
<dbReference type="EMBL" id="PGCI01000764">
    <property type="protein sequence ID" value="PLW16786.1"/>
    <property type="molecule type" value="Genomic_DNA"/>
</dbReference>
<proteinExistence type="predicted"/>
<dbReference type="EMBL" id="PGCI01000022">
    <property type="protein sequence ID" value="PLW48581.1"/>
    <property type="molecule type" value="Genomic_DNA"/>
</dbReference>